<gene>
    <name evidence="3" type="ORF">DPM19_08810</name>
</gene>
<accession>A0A365HC62</accession>
<evidence type="ECO:0000256" key="1">
    <source>
        <dbReference type="SAM" id="Coils"/>
    </source>
</evidence>
<sequence length="125" mass="13666">MRIPKRVNTAWDWAEANQRVLVVVMTLVIAALAIPWQPALAAFVVGLSAGGLLVHRRMARRATRLRTEIDDLLRENGALQHRNIVLSSGVLTSQALLTQRLPVIPDELEEAEEAGEAKGADQDGP</sequence>
<keyword evidence="2" id="KW-0812">Transmembrane</keyword>
<keyword evidence="4" id="KW-1185">Reference proteome</keyword>
<dbReference type="Proteomes" id="UP000251891">
    <property type="component" value="Unassembled WGS sequence"/>
</dbReference>
<reference evidence="3 4" key="1">
    <citation type="submission" date="2018-06" db="EMBL/GenBank/DDBJ databases">
        <title>Actinomadura craniellae sp. nov. isolated from marine sponge Craniella sp.</title>
        <authorList>
            <person name="Li L."/>
            <person name="Xu Q.H."/>
            <person name="Lin H.W."/>
            <person name="Lu Y.H."/>
        </authorList>
    </citation>
    <scope>NUCLEOTIDE SEQUENCE [LARGE SCALE GENOMIC DNA]</scope>
    <source>
        <strain evidence="3 4">LHW63021</strain>
    </source>
</reference>
<dbReference type="RefSeq" id="WP_111864601.1">
    <property type="nucleotide sequence ID" value="NZ_QLYX01000003.1"/>
</dbReference>
<evidence type="ECO:0000313" key="4">
    <source>
        <dbReference type="Proteomes" id="UP000251891"/>
    </source>
</evidence>
<evidence type="ECO:0000256" key="2">
    <source>
        <dbReference type="SAM" id="Phobius"/>
    </source>
</evidence>
<keyword evidence="2" id="KW-0472">Membrane</keyword>
<feature type="coiled-coil region" evidence="1">
    <location>
        <begin position="55"/>
        <end position="82"/>
    </location>
</feature>
<organism evidence="3 4">
    <name type="scientific">Actinomadura craniellae</name>
    <dbReference type="NCBI Taxonomy" id="2231787"/>
    <lineage>
        <taxon>Bacteria</taxon>
        <taxon>Bacillati</taxon>
        <taxon>Actinomycetota</taxon>
        <taxon>Actinomycetes</taxon>
        <taxon>Streptosporangiales</taxon>
        <taxon>Thermomonosporaceae</taxon>
        <taxon>Actinomadura</taxon>
    </lineage>
</organism>
<name>A0A365HC62_9ACTN</name>
<comment type="caution">
    <text evidence="3">The sequence shown here is derived from an EMBL/GenBank/DDBJ whole genome shotgun (WGS) entry which is preliminary data.</text>
</comment>
<proteinExistence type="predicted"/>
<dbReference type="EMBL" id="QLYX01000003">
    <property type="protein sequence ID" value="RAY15853.1"/>
    <property type="molecule type" value="Genomic_DNA"/>
</dbReference>
<feature type="transmembrane region" description="Helical" evidence="2">
    <location>
        <begin position="20"/>
        <end position="53"/>
    </location>
</feature>
<keyword evidence="1" id="KW-0175">Coiled coil</keyword>
<protein>
    <submittedName>
        <fullName evidence="3">Uncharacterized protein</fullName>
    </submittedName>
</protein>
<evidence type="ECO:0000313" key="3">
    <source>
        <dbReference type="EMBL" id="RAY15853.1"/>
    </source>
</evidence>
<keyword evidence="2" id="KW-1133">Transmembrane helix</keyword>
<dbReference type="OrthoDB" id="3480942at2"/>
<dbReference type="AlphaFoldDB" id="A0A365HC62"/>